<dbReference type="AlphaFoldDB" id="A0A3B0TQU9"/>
<dbReference type="GO" id="GO:0016787">
    <property type="term" value="F:hydrolase activity"/>
    <property type="evidence" value="ECO:0007669"/>
    <property type="project" value="UniProtKB-KW"/>
</dbReference>
<reference evidence="7" key="1">
    <citation type="submission" date="2018-06" db="EMBL/GenBank/DDBJ databases">
        <authorList>
            <person name="Zhirakovskaya E."/>
        </authorList>
    </citation>
    <scope>NUCLEOTIDE SEQUENCE</scope>
</reference>
<dbReference type="SUPFAM" id="SSF53098">
    <property type="entry name" value="Ribonuclease H-like"/>
    <property type="match status" value="1"/>
</dbReference>
<evidence type="ECO:0000256" key="3">
    <source>
        <dbReference type="ARBA" id="ARBA00022722"/>
    </source>
</evidence>
<dbReference type="Pfam" id="PF03652">
    <property type="entry name" value="RuvX"/>
    <property type="match status" value="1"/>
</dbReference>
<keyword evidence="4" id="KW-0378">Hydrolase</keyword>
<protein>
    <submittedName>
        <fullName evidence="7">Pre-16S rRNA nuclease Yqg</fullName>
    </submittedName>
</protein>
<evidence type="ECO:0000256" key="1">
    <source>
        <dbReference type="ARBA" id="ARBA00022490"/>
    </source>
</evidence>
<dbReference type="HAMAP" id="MF_00651">
    <property type="entry name" value="Nuclease_YqgF"/>
    <property type="match status" value="1"/>
</dbReference>
<keyword evidence="2" id="KW-0690">Ribosome biogenesis</keyword>
<gene>
    <name evidence="7" type="ORF">MNBD_ALPHA11-44</name>
</gene>
<dbReference type="CDD" id="cd16964">
    <property type="entry name" value="YqgF"/>
    <property type="match status" value="1"/>
</dbReference>
<evidence type="ECO:0000256" key="4">
    <source>
        <dbReference type="ARBA" id="ARBA00022801"/>
    </source>
</evidence>
<dbReference type="PANTHER" id="PTHR33317">
    <property type="entry name" value="POLYNUCLEOTIDYL TRANSFERASE, RIBONUCLEASE H-LIKE SUPERFAMILY PROTEIN"/>
    <property type="match status" value="1"/>
</dbReference>
<dbReference type="GO" id="GO:0004518">
    <property type="term" value="F:nuclease activity"/>
    <property type="evidence" value="ECO:0007669"/>
    <property type="project" value="UniProtKB-KW"/>
</dbReference>
<organism evidence="7">
    <name type="scientific">hydrothermal vent metagenome</name>
    <dbReference type="NCBI Taxonomy" id="652676"/>
    <lineage>
        <taxon>unclassified sequences</taxon>
        <taxon>metagenomes</taxon>
        <taxon>ecological metagenomes</taxon>
    </lineage>
</organism>
<evidence type="ECO:0000256" key="5">
    <source>
        <dbReference type="SAM" id="MobiDB-lite"/>
    </source>
</evidence>
<keyword evidence="3" id="KW-0540">Nuclease</keyword>
<dbReference type="GO" id="GO:0005829">
    <property type="term" value="C:cytosol"/>
    <property type="evidence" value="ECO:0007669"/>
    <property type="project" value="TreeGrafter"/>
</dbReference>
<name>A0A3B0TQU9_9ZZZZ</name>
<sequence>MAKTFHDFVFCANTANSPYMQDSSEPTNPSSPSNHQNSSSLISLPGKGRLLGLDLGTKTIGLAISDGLRLTATPLFTIKRKKFTLDANQIIEVIDQNQVAGIVLGLPLNMDGSEGPRAQSTRAFARNLKAQVLIPIAFWDERLSTSAVTRTLIEADMSRAKRAELVDKLAASFILQGALDHLGT</sequence>
<feature type="region of interest" description="Disordered" evidence="5">
    <location>
        <begin position="19"/>
        <end position="40"/>
    </location>
</feature>
<feature type="domain" description="YqgF/RNase H-like" evidence="6">
    <location>
        <begin position="48"/>
        <end position="148"/>
    </location>
</feature>
<accession>A0A3B0TQU9</accession>
<evidence type="ECO:0000313" key="7">
    <source>
        <dbReference type="EMBL" id="VAW14599.1"/>
    </source>
</evidence>
<keyword evidence="1" id="KW-0963">Cytoplasm</keyword>
<dbReference type="InterPro" id="IPR006641">
    <property type="entry name" value="YqgF/RNaseH-like_dom"/>
</dbReference>
<dbReference type="NCBIfam" id="TIGR00250">
    <property type="entry name" value="RNAse_H_YqgF"/>
    <property type="match status" value="1"/>
</dbReference>
<proteinExistence type="inferred from homology"/>
<dbReference type="PANTHER" id="PTHR33317:SF4">
    <property type="entry name" value="POLYNUCLEOTIDYL TRANSFERASE, RIBONUCLEASE H-LIKE SUPERFAMILY PROTEIN"/>
    <property type="match status" value="1"/>
</dbReference>
<dbReference type="InterPro" id="IPR012337">
    <property type="entry name" value="RNaseH-like_sf"/>
</dbReference>
<dbReference type="GO" id="GO:0000967">
    <property type="term" value="P:rRNA 5'-end processing"/>
    <property type="evidence" value="ECO:0007669"/>
    <property type="project" value="TreeGrafter"/>
</dbReference>
<evidence type="ECO:0000259" key="6">
    <source>
        <dbReference type="SMART" id="SM00732"/>
    </source>
</evidence>
<dbReference type="InterPro" id="IPR005227">
    <property type="entry name" value="YqgF"/>
</dbReference>
<dbReference type="Gene3D" id="3.30.420.140">
    <property type="entry name" value="YqgF/RNase H-like domain"/>
    <property type="match status" value="1"/>
</dbReference>
<feature type="compositionally biased region" description="Low complexity" evidence="5">
    <location>
        <begin position="23"/>
        <end position="40"/>
    </location>
</feature>
<dbReference type="InterPro" id="IPR037027">
    <property type="entry name" value="YqgF/RNaseH-like_dom_sf"/>
</dbReference>
<dbReference type="EMBL" id="UOEQ01000044">
    <property type="protein sequence ID" value="VAW14599.1"/>
    <property type="molecule type" value="Genomic_DNA"/>
</dbReference>
<evidence type="ECO:0000256" key="2">
    <source>
        <dbReference type="ARBA" id="ARBA00022517"/>
    </source>
</evidence>
<dbReference type="SMART" id="SM00732">
    <property type="entry name" value="YqgFc"/>
    <property type="match status" value="1"/>
</dbReference>